<evidence type="ECO:0000313" key="3">
    <source>
        <dbReference type="Proteomes" id="UP000828390"/>
    </source>
</evidence>
<dbReference type="EMBL" id="JAIWYP010000003">
    <property type="protein sequence ID" value="KAH3858672.1"/>
    <property type="molecule type" value="Genomic_DNA"/>
</dbReference>
<comment type="caution">
    <text evidence="2">The sequence shown here is derived from an EMBL/GenBank/DDBJ whole genome shotgun (WGS) entry which is preliminary data.</text>
</comment>
<reference evidence="2" key="1">
    <citation type="journal article" date="2019" name="bioRxiv">
        <title>The Genome of the Zebra Mussel, Dreissena polymorpha: A Resource for Invasive Species Research.</title>
        <authorList>
            <person name="McCartney M.A."/>
            <person name="Auch B."/>
            <person name="Kono T."/>
            <person name="Mallez S."/>
            <person name="Zhang Y."/>
            <person name="Obille A."/>
            <person name="Becker A."/>
            <person name="Abrahante J.E."/>
            <person name="Garbe J."/>
            <person name="Badalamenti J.P."/>
            <person name="Herman A."/>
            <person name="Mangelson H."/>
            <person name="Liachko I."/>
            <person name="Sullivan S."/>
            <person name="Sone E.D."/>
            <person name="Koren S."/>
            <person name="Silverstein K.A.T."/>
            <person name="Beckman K.B."/>
            <person name="Gohl D.M."/>
        </authorList>
    </citation>
    <scope>NUCLEOTIDE SEQUENCE</scope>
    <source>
        <strain evidence="2">Duluth1</strain>
        <tissue evidence="2">Whole animal</tissue>
    </source>
</reference>
<dbReference type="EMBL" id="JAIWYP010000003">
    <property type="protein sequence ID" value="KAH3858885.1"/>
    <property type="molecule type" value="Genomic_DNA"/>
</dbReference>
<accession>A0A9D4RA53</accession>
<protein>
    <submittedName>
        <fullName evidence="2">Uncharacterized protein</fullName>
    </submittedName>
</protein>
<evidence type="ECO:0000313" key="1">
    <source>
        <dbReference type="EMBL" id="KAH3858672.1"/>
    </source>
</evidence>
<dbReference type="AlphaFoldDB" id="A0A9D4RA53"/>
<reference evidence="2" key="2">
    <citation type="submission" date="2020-11" db="EMBL/GenBank/DDBJ databases">
        <authorList>
            <person name="McCartney M.A."/>
            <person name="Auch B."/>
            <person name="Kono T."/>
            <person name="Mallez S."/>
            <person name="Becker A."/>
            <person name="Gohl D.M."/>
            <person name="Silverstein K.A.T."/>
            <person name="Koren S."/>
            <person name="Bechman K.B."/>
            <person name="Herman A."/>
            <person name="Abrahante J.E."/>
            <person name="Garbe J."/>
        </authorList>
    </citation>
    <scope>NUCLEOTIDE SEQUENCE</scope>
    <source>
        <strain evidence="2">Duluth1</strain>
        <tissue evidence="2">Whole animal</tissue>
    </source>
</reference>
<name>A0A9D4RA53_DREPO</name>
<dbReference type="Proteomes" id="UP000828390">
    <property type="component" value="Unassembled WGS sequence"/>
</dbReference>
<sequence>MEKYNLVNYHTVYCDSTITPPKLTWKRIANNAIRQYHMEQWTVHVTWDPEFARFSVVTFTSWSLASGPRRRQLVKQRKPRQLCVS</sequence>
<organism evidence="2 3">
    <name type="scientific">Dreissena polymorpha</name>
    <name type="common">Zebra mussel</name>
    <name type="synonym">Mytilus polymorpha</name>
    <dbReference type="NCBI Taxonomy" id="45954"/>
    <lineage>
        <taxon>Eukaryota</taxon>
        <taxon>Metazoa</taxon>
        <taxon>Spiralia</taxon>
        <taxon>Lophotrochozoa</taxon>
        <taxon>Mollusca</taxon>
        <taxon>Bivalvia</taxon>
        <taxon>Autobranchia</taxon>
        <taxon>Heteroconchia</taxon>
        <taxon>Euheterodonta</taxon>
        <taxon>Imparidentia</taxon>
        <taxon>Neoheterodontei</taxon>
        <taxon>Myida</taxon>
        <taxon>Dreissenoidea</taxon>
        <taxon>Dreissenidae</taxon>
        <taxon>Dreissena</taxon>
    </lineage>
</organism>
<keyword evidence="3" id="KW-1185">Reference proteome</keyword>
<evidence type="ECO:0000313" key="2">
    <source>
        <dbReference type="EMBL" id="KAH3858885.1"/>
    </source>
</evidence>
<gene>
    <name evidence="1" type="ORF">DPMN_101297</name>
    <name evidence="2" type="ORF">DPMN_101529</name>
</gene>
<proteinExistence type="predicted"/>